<protein>
    <submittedName>
        <fullName evidence="1">Uncharacterized protein</fullName>
    </submittedName>
</protein>
<evidence type="ECO:0000313" key="2">
    <source>
        <dbReference type="Proteomes" id="UP000220927"/>
    </source>
</evidence>
<name>A0AAE6C3E4_9HYPH</name>
<organism evidence="1 2">
    <name type="scientific">Rhizobium acidisoli</name>
    <dbReference type="NCBI Taxonomy" id="1538158"/>
    <lineage>
        <taxon>Bacteria</taxon>
        <taxon>Pseudomonadati</taxon>
        <taxon>Pseudomonadota</taxon>
        <taxon>Alphaproteobacteria</taxon>
        <taxon>Hyphomicrobiales</taxon>
        <taxon>Rhizobiaceae</taxon>
        <taxon>Rhizobium/Agrobacterium group</taxon>
        <taxon>Rhizobium</taxon>
    </lineage>
</organism>
<keyword evidence="2" id="KW-1185">Reference proteome</keyword>
<geneLocation type="plasmid" evidence="2">
    <name>prapfh23a</name>
</geneLocation>
<reference evidence="1 2" key="1">
    <citation type="submission" date="2019-01" db="EMBL/GenBank/DDBJ databases">
        <title>Genomic insights into the origins and evolution of symbiotic genes in the Phaseolus vulgaris microsymbionts.</title>
        <authorList>
            <person name="Tong W."/>
        </authorList>
    </citation>
    <scope>NUCLEOTIDE SEQUENCE [LARGE SCALE GENOMIC DNA]</scope>
    <source>
        <strain evidence="1 2">FH23</strain>
        <plasmid evidence="2">prapfh23a</plasmid>
    </source>
</reference>
<dbReference type="KEGG" id="rad:CO657_23940"/>
<dbReference type="Proteomes" id="UP000220927">
    <property type="component" value="Plasmid pRapFH23a"/>
</dbReference>
<keyword evidence="1" id="KW-0614">Plasmid</keyword>
<dbReference type="EMBL" id="CP034999">
    <property type="protein sequence ID" value="QAS81046.1"/>
    <property type="molecule type" value="Genomic_DNA"/>
</dbReference>
<sequence>MTASRLCEGCEHVVVLAMAGRDALVNKRAVLFMDGRLYGAEITSFPNMHLEMPIWEKVGVEIEEAEKMIDTKALLDNMTLAEQVSLLSGDTFWSLPPSTA</sequence>
<gene>
    <name evidence="1" type="ORF">CO657_23940</name>
</gene>
<dbReference type="AlphaFoldDB" id="A0AAE6C3E4"/>
<evidence type="ECO:0000313" key="1">
    <source>
        <dbReference type="EMBL" id="QAS81046.1"/>
    </source>
</evidence>
<proteinExistence type="predicted"/>
<accession>A0AAE6C3E4</accession>